<gene>
    <name evidence="4" type="ORF">J4E00_09225</name>
</gene>
<organism evidence="4 5">
    <name type="scientific">Hymenobacter negativus</name>
    <dbReference type="NCBI Taxonomy" id="2795026"/>
    <lineage>
        <taxon>Bacteria</taxon>
        <taxon>Pseudomonadati</taxon>
        <taxon>Bacteroidota</taxon>
        <taxon>Cytophagia</taxon>
        <taxon>Cytophagales</taxon>
        <taxon>Hymenobacteraceae</taxon>
        <taxon>Hymenobacter</taxon>
    </lineage>
</organism>
<name>A0ABS3QDB5_9BACT</name>
<evidence type="ECO:0000256" key="1">
    <source>
        <dbReference type="ARBA" id="ARBA00006484"/>
    </source>
</evidence>
<evidence type="ECO:0000256" key="2">
    <source>
        <dbReference type="ARBA" id="ARBA00023002"/>
    </source>
</evidence>
<dbReference type="Gene3D" id="3.40.50.720">
    <property type="entry name" value="NAD(P)-binding Rossmann-like Domain"/>
    <property type="match status" value="1"/>
</dbReference>
<feature type="transmembrane region" description="Helical" evidence="3">
    <location>
        <begin position="116"/>
        <end position="134"/>
    </location>
</feature>
<reference evidence="4 5" key="1">
    <citation type="submission" date="2021-03" db="EMBL/GenBank/DDBJ databases">
        <authorList>
            <person name="Kim M.K."/>
        </authorList>
    </citation>
    <scope>NUCLEOTIDE SEQUENCE [LARGE SCALE GENOMIC DNA]</scope>
    <source>
        <strain evidence="4 5">BT442</strain>
    </source>
</reference>
<dbReference type="InterPro" id="IPR002347">
    <property type="entry name" value="SDR_fam"/>
</dbReference>
<accession>A0ABS3QDB5</accession>
<comment type="caution">
    <text evidence="4">The sequence shown here is derived from an EMBL/GenBank/DDBJ whole genome shotgun (WGS) entry which is preliminary data.</text>
</comment>
<dbReference type="Proteomes" id="UP000664369">
    <property type="component" value="Unassembled WGS sequence"/>
</dbReference>
<keyword evidence="2" id="KW-0560">Oxidoreductase</keyword>
<evidence type="ECO:0000313" key="5">
    <source>
        <dbReference type="Proteomes" id="UP000664369"/>
    </source>
</evidence>
<dbReference type="EMBL" id="JAGETZ010000003">
    <property type="protein sequence ID" value="MBO2009230.1"/>
    <property type="molecule type" value="Genomic_DNA"/>
</dbReference>
<keyword evidence="3" id="KW-1133">Transmembrane helix</keyword>
<sequence>MLTQHSLRNATVVITDATSRTGRATAHTFARQGARLVLAARHVEDLNQLAIDCRQLGAEVLVVAADAAQPAAMQRLTKAANAFGGRIDVWVDGAGSGAGKPLGAAGSDLSASGSGLAWLAAAVMAGVAGGWFAWRRLAKQDDFSYYVTGGQL</sequence>
<dbReference type="SUPFAM" id="SSF51735">
    <property type="entry name" value="NAD(P)-binding Rossmann-fold domains"/>
    <property type="match status" value="1"/>
</dbReference>
<evidence type="ECO:0000256" key="3">
    <source>
        <dbReference type="SAM" id="Phobius"/>
    </source>
</evidence>
<keyword evidence="3" id="KW-0812">Transmembrane</keyword>
<protein>
    <submittedName>
        <fullName evidence="4">SDR family NAD(P)-dependent oxidoreductase</fullName>
    </submittedName>
</protein>
<evidence type="ECO:0000313" key="4">
    <source>
        <dbReference type="EMBL" id="MBO2009230.1"/>
    </source>
</evidence>
<dbReference type="Pfam" id="PF00106">
    <property type="entry name" value="adh_short"/>
    <property type="match status" value="1"/>
</dbReference>
<proteinExistence type="inferred from homology"/>
<dbReference type="PANTHER" id="PTHR44196">
    <property type="entry name" value="DEHYDROGENASE/REDUCTASE SDR FAMILY MEMBER 7B"/>
    <property type="match status" value="1"/>
</dbReference>
<dbReference type="PANTHER" id="PTHR44196:SF1">
    <property type="entry name" value="DEHYDROGENASE_REDUCTASE SDR FAMILY MEMBER 7B"/>
    <property type="match status" value="1"/>
</dbReference>
<keyword evidence="3" id="KW-0472">Membrane</keyword>
<keyword evidence="5" id="KW-1185">Reference proteome</keyword>
<dbReference type="InterPro" id="IPR036291">
    <property type="entry name" value="NAD(P)-bd_dom_sf"/>
</dbReference>
<comment type="similarity">
    <text evidence="1">Belongs to the short-chain dehydrogenases/reductases (SDR) family.</text>
</comment>
<dbReference type="RefSeq" id="WP_208174851.1">
    <property type="nucleotide sequence ID" value="NZ_JAGETZ010000003.1"/>
</dbReference>